<dbReference type="GO" id="GO:0016020">
    <property type="term" value="C:membrane"/>
    <property type="evidence" value="ECO:0007669"/>
    <property type="project" value="InterPro"/>
</dbReference>
<keyword evidence="2" id="KW-1185">Reference proteome</keyword>
<accession>A0A391NRH7</accession>
<name>A0A391NRH7_9EUKA</name>
<organism evidence="1 2">
    <name type="scientific">Kipferlia bialata</name>
    <dbReference type="NCBI Taxonomy" id="797122"/>
    <lineage>
        <taxon>Eukaryota</taxon>
        <taxon>Metamonada</taxon>
        <taxon>Carpediemonas-like organisms</taxon>
        <taxon>Kipferlia</taxon>
    </lineage>
</organism>
<dbReference type="InterPro" id="IPR026082">
    <property type="entry name" value="ABCA"/>
</dbReference>
<protein>
    <submittedName>
        <fullName evidence="1">ABC transporter A, ABCA</fullName>
    </submittedName>
</protein>
<comment type="caution">
    <text evidence="1">The sequence shown here is derived from an EMBL/GenBank/DDBJ whole genome shotgun (WGS) entry which is preliminary data.</text>
</comment>
<evidence type="ECO:0000313" key="2">
    <source>
        <dbReference type="Proteomes" id="UP000265618"/>
    </source>
</evidence>
<dbReference type="AlphaFoldDB" id="A0A391NRH7"/>
<dbReference type="GO" id="GO:0005319">
    <property type="term" value="F:lipid transporter activity"/>
    <property type="evidence" value="ECO:0007669"/>
    <property type="project" value="TreeGrafter"/>
</dbReference>
<dbReference type="EMBL" id="BDIP01000024">
    <property type="protein sequence ID" value="GCA61968.1"/>
    <property type="molecule type" value="Genomic_DNA"/>
</dbReference>
<dbReference type="PANTHER" id="PTHR19229">
    <property type="entry name" value="ATP-BINDING CASSETTE TRANSPORTER SUBFAMILY A ABCA"/>
    <property type="match status" value="1"/>
</dbReference>
<reference evidence="1 2" key="1">
    <citation type="journal article" date="2018" name="PLoS ONE">
        <title>The draft genome of Kipferlia bialata reveals reductive genome evolution in fornicate parasites.</title>
        <authorList>
            <person name="Tanifuji G."/>
            <person name="Takabayashi S."/>
            <person name="Kume K."/>
            <person name="Takagi M."/>
            <person name="Nakayama T."/>
            <person name="Kamikawa R."/>
            <person name="Inagaki Y."/>
            <person name="Hashimoto T."/>
        </authorList>
    </citation>
    <scope>NUCLEOTIDE SEQUENCE [LARGE SCALE GENOMIC DNA]</scope>
    <source>
        <strain evidence="1">NY0173</strain>
    </source>
</reference>
<evidence type="ECO:0000313" key="1">
    <source>
        <dbReference type="EMBL" id="GCA61968.1"/>
    </source>
</evidence>
<dbReference type="PANTHER" id="PTHR19229:SF250">
    <property type="entry name" value="ABC TRANSPORTER DOMAIN-CONTAINING PROTEIN-RELATED"/>
    <property type="match status" value="1"/>
</dbReference>
<proteinExistence type="predicted"/>
<dbReference type="GO" id="GO:0140359">
    <property type="term" value="F:ABC-type transporter activity"/>
    <property type="evidence" value="ECO:0007669"/>
    <property type="project" value="InterPro"/>
</dbReference>
<dbReference type="OrthoDB" id="506777at2759"/>
<gene>
    <name evidence="1" type="ORF">KIPB_000250</name>
</gene>
<dbReference type="Proteomes" id="UP000265618">
    <property type="component" value="Unassembled WGS sequence"/>
</dbReference>
<sequence>MDEAEALSDQILILANGKLSAAGTPLFLKHRFAKGYTLSVQIEERPGEGDRVFSALCDACTEWDLAQAEHSVDRGTTLQILLPFAAQTHFPHILAALQAMKAASSVGDFGISTATLDEVFIEIAGHESGDTTAELADAIEETIHR</sequence>